<evidence type="ECO:0000313" key="2">
    <source>
        <dbReference type="EMBL" id="UJO20685.1"/>
    </source>
</evidence>
<feature type="compositionally biased region" description="Polar residues" evidence="1">
    <location>
        <begin position="188"/>
        <end position="215"/>
    </location>
</feature>
<proteinExistence type="predicted"/>
<gene>
    <name evidence="2" type="ORF">CLAFUR5_11590</name>
</gene>
<keyword evidence="3" id="KW-1185">Reference proteome</keyword>
<accession>A0A9Q8PDY1</accession>
<feature type="compositionally biased region" description="Basic and acidic residues" evidence="1">
    <location>
        <begin position="76"/>
        <end position="85"/>
    </location>
</feature>
<dbReference type="KEGG" id="ffu:CLAFUR5_11590"/>
<dbReference type="RefSeq" id="XP_047765051.1">
    <property type="nucleotide sequence ID" value="XM_047910738.1"/>
</dbReference>
<dbReference type="Proteomes" id="UP000756132">
    <property type="component" value="Chromosome 8"/>
</dbReference>
<sequence length="329" mass="36050">MTRNEKPLPNVHGLHDGPVPRPKRKNPSDEKPKPKPPPRVIDGVIRTSVDETTGTSRGRTLQEHHDAKRSLSHPLAPDRRKREPSETTLHGPEPAAMGETSETRNQEISPVEPVKKHNPAELVSTPKADPNPKPKLRARKTATRNDDSFVDDDAEESKGGKKIIQATVEDDDEEEGEPIGPIPAKPVKTSSVKAIPTSESAKPATNRTTRSQSVHGNKDTGSEAANKATRTGKAPVSQQKAAAPAAGSSKRGASVVVRAPAEDQDEDQREEEENEEPKRKRARKSIDPPMITVEGGIDLHGRWAIRRYEVVASEERLELVRSRDRQESA</sequence>
<feature type="compositionally biased region" description="Polar residues" evidence="1">
    <location>
        <begin position="50"/>
        <end position="59"/>
    </location>
</feature>
<dbReference type="GeneID" id="71991468"/>
<evidence type="ECO:0000313" key="3">
    <source>
        <dbReference type="Proteomes" id="UP000756132"/>
    </source>
</evidence>
<feature type="region of interest" description="Disordered" evidence="1">
    <location>
        <begin position="1"/>
        <end position="294"/>
    </location>
</feature>
<evidence type="ECO:0000256" key="1">
    <source>
        <dbReference type="SAM" id="MobiDB-lite"/>
    </source>
</evidence>
<dbReference type="EMBL" id="CP090170">
    <property type="protein sequence ID" value="UJO20685.1"/>
    <property type="molecule type" value="Genomic_DNA"/>
</dbReference>
<organism evidence="2 3">
    <name type="scientific">Passalora fulva</name>
    <name type="common">Tomato leaf mold</name>
    <name type="synonym">Cladosporium fulvum</name>
    <dbReference type="NCBI Taxonomy" id="5499"/>
    <lineage>
        <taxon>Eukaryota</taxon>
        <taxon>Fungi</taxon>
        <taxon>Dikarya</taxon>
        <taxon>Ascomycota</taxon>
        <taxon>Pezizomycotina</taxon>
        <taxon>Dothideomycetes</taxon>
        <taxon>Dothideomycetidae</taxon>
        <taxon>Mycosphaerellales</taxon>
        <taxon>Mycosphaerellaceae</taxon>
        <taxon>Fulvia</taxon>
    </lineage>
</organism>
<feature type="compositionally biased region" description="Basic and acidic residues" evidence="1">
    <location>
        <begin position="60"/>
        <end position="69"/>
    </location>
</feature>
<reference evidence="2" key="1">
    <citation type="submission" date="2021-12" db="EMBL/GenBank/DDBJ databases">
        <authorList>
            <person name="Zaccaron A."/>
            <person name="Stergiopoulos I."/>
        </authorList>
    </citation>
    <scope>NUCLEOTIDE SEQUENCE</scope>
    <source>
        <strain evidence="2">Race5_Kim</strain>
    </source>
</reference>
<name>A0A9Q8PDY1_PASFU</name>
<dbReference type="AlphaFoldDB" id="A0A9Q8PDY1"/>
<feature type="compositionally biased region" description="Acidic residues" evidence="1">
    <location>
        <begin position="262"/>
        <end position="275"/>
    </location>
</feature>
<feature type="compositionally biased region" description="Acidic residues" evidence="1">
    <location>
        <begin position="168"/>
        <end position="177"/>
    </location>
</feature>
<reference evidence="2" key="2">
    <citation type="journal article" date="2022" name="Microb. Genom.">
        <title>A chromosome-scale genome assembly of the tomato pathogen Cladosporium fulvum reveals a compartmentalized genome architecture and the presence of a dispensable chromosome.</title>
        <authorList>
            <person name="Zaccaron A.Z."/>
            <person name="Chen L.H."/>
            <person name="Samaras A."/>
            <person name="Stergiopoulos I."/>
        </authorList>
    </citation>
    <scope>NUCLEOTIDE SEQUENCE</scope>
    <source>
        <strain evidence="2">Race5_Kim</strain>
    </source>
</reference>
<protein>
    <submittedName>
        <fullName evidence="2">Uncharacterized protein</fullName>
    </submittedName>
</protein>